<keyword evidence="4" id="KW-1185">Reference proteome</keyword>
<feature type="domain" description="WH2" evidence="2">
    <location>
        <begin position="1121"/>
        <end position="1138"/>
    </location>
</feature>
<organism evidence="3 4">
    <name type="scientific">Oedothorax gibbosus</name>
    <dbReference type="NCBI Taxonomy" id="931172"/>
    <lineage>
        <taxon>Eukaryota</taxon>
        <taxon>Metazoa</taxon>
        <taxon>Ecdysozoa</taxon>
        <taxon>Arthropoda</taxon>
        <taxon>Chelicerata</taxon>
        <taxon>Arachnida</taxon>
        <taxon>Araneae</taxon>
        <taxon>Araneomorphae</taxon>
        <taxon>Entelegynae</taxon>
        <taxon>Araneoidea</taxon>
        <taxon>Linyphiidae</taxon>
        <taxon>Erigoninae</taxon>
        <taxon>Oedothorax</taxon>
    </lineage>
</organism>
<comment type="caution">
    <text evidence="3">The sequence shown here is derived from an EMBL/GenBank/DDBJ whole genome shotgun (WGS) entry which is preliminary data.</text>
</comment>
<evidence type="ECO:0000313" key="4">
    <source>
        <dbReference type="Proteomes" id="UP000827092"/>
    </source>
</evidence>
<feature type="region of interest" description="Disordered" evidence="1">
    <location>
        <begin position="742"/>
        <end position="769"/>
    </location>
</feature>
<accession>A0AAV6V8B0</accession>
<feature type="region of interest" description="Disordered" evidence="1">
    <location>
        <begin position="1048"/>
        <end position="1069"/>
    </location>
</feature>
<dbReference type="GO" id="GO:0003779">
    <property type="term" value="F:actin binding"/>
    <property type="evidence" value="ECO:0007669"/>
    <property type="project" value="InterPro"/>
</dbReference>
<name>A0AAV6V8B0_9ARAC</name>
<dbReference type="InterPro" id="IPR012337">
    <property type="entry name" value="RNaseH-like_sf"/>
</dbReference>
<dbReference type="EMBL" id="JAFNEN010000143">
    <property type="protein sequence ID" value="KAG8192189.1"/>
    <property type="molecule type" value="Genomic_DNA"/>
</dbReference>
<dbReference type="PANTHER" id="PTHR37162:SF1">
    <property type="entry name" value="BED-TYPE DOMAIN-CONTAINING PROTEIN"/>
    <property type="match status" value="1"/>
</dbReference>
<protein>
    <recommendedName>
        <fullName evidence="2">WH2 domain-containing protein</fullName>
    </recommendedName>
</protein>
<dbReference type="PANTHER" id="PTHR37162">
    <property type="entry name" value="HAT FAMILY DIMERISATION DOMAINCONTAINING PROTEIN-RELATED"/>
    <property type="match status" value="1"/>
</dbReference>
<dbReference type="Proteomes" id="UP000827092">
    <property type="component" value="Unassembled WGS sequence"/>
</dbReference>
<reference evidence="3 4" key="1">
    <citation type="journal article" date="2022" name="Nat. Ecol. Evol.">
        <title>A masculinizing supergene underlies an exaggerated male reproductive morph in a spider.</title>
        <authorList>
            <person name="Hendrickx F."/>
            <person name="De Corte Z."/>
            <person name="Sonet G."/>
            <person name="Van Belleghem S.M."/>
            <person name="Kostlbacher S."/>
            <person name="Vangestel C."/>
        </authorList>
    </citation>
    <scope>NUCLEOTIDE SEQUENCE [LARGE SCALE GENOMIC DNA]</scope>
    <source>
        <strain evidence="3">W744_W776</strain>
    </source>
</reference>
<evidence type="ECO:0000313" key="3">
    <source>
        <dbReference type="EMBL" id="KAG8192189.1"/>
    </source>
</evidence>
<feature type="compositionally biased region" description="Basic and acidic residues" evidence="1">
    <location>
        <begin position="1135"/>
        <end position="1144"/>
    </location>
</feature>
<sequence length="1157" mass="129775">MPGGRTKFQSKWLEVKDGNGNLISDWCTATKSEYEAYCLICKTSLSVSNSGIAQLQQHALRQKHATASKQIKGQKILGSSGFFCSRNEKTSKPRSLAVALTTDQLVTKAEAIWAMKVADANYSFKSCVNITSVFKLMFKNHPIVNGMQLSERKLSYVLSHGLGPYFLEELMCDIKASISFGNFFSISFDETTTSQVKKQLDIHVRFWNEKLGHITPAYLTSIFLGHADADKMCKKIMNVFQEHKLPLKMLLMLSMDGPRVNLLLAKKVNAALKDQGCPELVNVDTCTLHKVHNCFSKALENLPFDIDEFATDLFGFFKLSAARREDLLGIEKLLECEEKFLIRHVSSRWLSLGPVISRILNILPALEEYFLNFLPKLCGWSNLQKNGRYKRIVEALKNKETVAYLEFISSLTPTLQAYLETFQGKGPLVHLLYVKMMELFKNILVKYMVENTVSKLSDKQLLELDLEDFKTYRKLKDLEVGVATQRALSVLSETDAKSVRMAIRSCLVVLSKQLKKTLPFTNVVLKHLKHLHPANRRVDSNNAIRRLCLELGPLGLEDQVIDLILLEWRVFRHDAEVDTIYETFKSEKYPLDVFWGKVMLLTDEHSGKLKYKNLSKLIKSCLSIYHGNADVERGFSLNNNIVSDNRCSLAESTIVSIRRVQDAIIMKGAYEKHNRPSITSHTFRPLQNSTDSQLSISGEMDFCPDFPPEDFADDCSEEATPTHKAYPPPLPLRAEEMELSAPNIPPKPRVLSQPIKRQDSQLARNPGNEPIYVNASDICSASNKPNTPVDPELSPKTSFQKSLAATLAQNAVQQKLLKETASNIPEQRTMPIESTEEGACGGNAPPPPVRRSSAPKQPPMVPPHRTPKHAVEGSSKESTSWNVFNESQDDSTDDAHAQLMRALNARLDALQQAEEGNQLPVDLPPLPTEPDRLPTPKKDLTLQVVEINPVLEVPPRHNSLRSAPVKKLPRTPDKSTLLSDLEMKFSRRDHGYKGKSDQPPAVIPRQKDAISKFHTAPRPPLETKAQRRISQPTFSELLDRAAGDFPRSRGASIEEAVPPKRLPLPPDRRSSLDLEAANATRNLNFEASSRKASVGIFSHTDNASKVQKWLAGRSSMDVTRCRADLLGEIREGVNLRKASSDDRSAPILRHPKIKLPK</sequence>
<feature type="compositionally biased region" description="Basic and acidic residues" evidence="1">
    <location>
        <begin position="981"/>
        <end position="996"/>
    </location>
</feature>
<feature type="region of interest" description="Disordered" evidence="1">
    <location>
        <begin position="979"/>
        <end position="1002"/>
    </location>
</feature>
<evidence type="ECO:0000259" key="2">
    <source>
        <dbReference type="PROSITE" id="PS51082"/>
    </source>
</evidence>
<dbReference type="AlphaFoldDB" id="A0AAV6V8B0"/>
<dbReference type="SUPFAM" id="SSF53098">
    <property type="entry name" value="Ribonuclease H-like"/>
    <property type="match status" value="1"/>
</dbReference>
<proteinExistence type="predicted"/>
<gene>
    <name evidence="3" type="ORF">JTE90_009953</name>
</gene>
<feature type="compositionally biased region" description="Polar residues" evidence="1">
    <location>
        <begin position="876"/>
        <end position="886"/>
    </location>
</feature>
<feature type="region of interest" description="Disordered" evidence="1">
    <location>
        <begin position="820"/>
        <end position="893"/>
    </location>
</feature>
<evidence type="ECO:0000256" key="1">
    <source>
        <dbReference type="SAM" id="MobiDB-lite"/>
    </source>
</evidence>
<feature type="region of interest" description="Disordered" evidence="1">
    <location>
        <begin position="1135"/>
        <end position="1157"/>
    </location>
</feature>
<dbReference type="PROSITE" id="PS51082">
    <property type="entry name" value="WH2"/>
    <property type="match status" value="1"/>
</dbReference>
<dbReference type="InterPro" id="IPR003124">
    <property type="entry name" value="WH2_dom"/>
</dbReference>
<feature type="region of interest" description="Disordered" evidence="1">
    <location>
        <begin position="778"/>
        <end position="797"/>
    </location>
</feature>